<dbReference type="RefSeq" id="WP_163490191.1">
    <property type="nucleotide sequence ID" value="NZ_JACVEL010000003.1"/>
</dbReference>
<feature type="domain" description="Response regulatory" evidence="2">
    <location>
        <begin position="5"/>
        <end position="120"/>
    </location>
</feature>
<dbReference type="InterPro" id="IPR007492">
    <property type="entry name" value="LytTR_DNA-bd_dom"/>
</dbReference>
<dbReference type="PROSITE" id="PS50110">
    <property type="entry name" value="RESPONSE_REGULATORY"/>
    <property type="match status" value="1"/>
</dbReference>
<reference evidence="4" key="1">
    <citation type="submission" date="2020-09" db="EMBL/GenBank/DDBJ databases">
        <title>Taishania pollutisoli gen. nov., sp. nov., Isolated from Tetrabromobisphenol A-Contaminated Soil.</title>
        <authorList>
            <person name="Chen Q."/>
        </authorList>
    </citation>
    <scope>NUCLEOTIDE SEQUENCE</scope>
    <source>
        <strain evidence="4">CZZ-1</strain>
    </source>
</reference>
<dbReference type="Proteomes" id="UP000652681">
    <property type="component" value="Unassembled WGS sequence"/>
</dbReference>
<name>A0A8J6TX65_9FLAO</name>
<dbReference type="Pfam" id="PF00072">
    <property type="entry name" value="Response_reg"/>
    <property type="match status" value="1"/>
</dbReference>
<dbReference type="InterPro" id="IPR001789">
    <property type="entry name" value="Sig_transdc_resp-reg_receiver"/>
</dbReference>
<organism evidence="4 5">
    <name type="scientific">Taishania pollutisoli</name>
    <dbReference type="NCBI Taxonomy" id="2766479"/>
    <lineage>
        <taxon>Bacteria</taxon>
        <taxon>Pseudomonadati</taxon>
        <taxon>Bacteroidota</taxon>
        <taxon>Flavobacteriia</taxon>
        <taxon>Flavobacteriales</taxon>
        <taxon>Crocinitomicaceae</taxon>
        <taxon>Taishania</taxon>
    </lineage>
</organism>
<evidence type="ECO:0000313" key="5">
    <source>
        <dbReference type="Proteomes" id="UP000652681"/>
    </source>
</evidence>
<dbReference type="PANTHER" id="PTHR37299">
    <property type="entry name" value="TRANSCRIPTIONAL REGULATOR-RELATED"/>
    <property type="match status" value="1"/>
</dbReference>
<dbReference type="InterPro" id="IPR046947">
    <property type="entry name" value="LytR-like"/>
</dbReference>
<gene>
    <name evidence="4" type="ORF">H9Y05_06140</name>
</gene>
<dbReference type="PANTHER" id="PTHR37299:SF1">
    <property type="entry name" value="STAGE 0 SPORULATION PROTEIN A HOMOLOG"/>
    <property type="match status" value="1"/>
</dbReference>
<evidence type="ECO:0000259" key="2">
    <source>
        <dbReference type="PROSITE" id="PS50110"/>
    </source>
</evidence>
<evidence type="ECO:0000259" key="3">
    <source>
        <dbReference type="PROSITE" id="PS50930"/>
    </source>
</evidence>
<comment type="caution">
    <text evidence="4">The sequence shown here is derived from an EMBL/GenBank/DDBJ whole genome shotgun (WGS) entry which is preliminary data.</text>
</comment>
<dbReference type="Pfam" id="PF04397">
    <property type="entry name" value="LytTR"/>
    <property type="match status" value="1"/>
</dbReference>
<accession>A0A8J6TX65</accession>
<dbReference type="AlphaFoldDB" id="A0A8J6TX65"/>
<proteinExistence type="predicted"/>
<dbReference type="GO" id="GO:0003677">
    <property type="term" value="F:DNA binding"/>
    <property type="evidence" value="ECO:0007669"/>
    <property type="project" value="InterPro"/>
</dbReference>
<dbReference type="InterPro" id="IPR011006">
    <property type="entry name" value="CheY-like_superfamily"/>
</dbReference>
<dbReference type="CDD" id="cd17534">
    <property type="entry name" value="REC_DC-like"/>
    <property type="match status" value="1"/>
</dbReference>
<dbReference type="GO" id="GO:0000156">
    <property type="term" value="F:phosphorelay response regulator activity"/>
    <property type="evidence" value="ECO:0007669"/>
    <property type="project" value="InterPro"/>
</dbReference>
<dbReference type="SUPFAM" id="SSF52172">
    <property type="entry name" value="CheY-like"/>
    <property type="match status" value="1"/>
</dbReference>
<dbReference type="PROSITE" id="PS50930">
    <property type="entry name" value="HTH_LYTTR"/>
    <property type="match status" value="1"/>
</dbReference>
<dbReference type="SMART" id="SM00448">
    <property type="entry name" value="REC"/>
    <property type="match status" value="1"/>
</dbReference>
<evidence type="ECO:0000256" key="1">
    <source>
        <dbReference type="PROSITE-ProRule" id="PRU00169"/>
    </source>
</evidence>
<feature type="domain" description="HTH LytTR-type" evidence="3">
    <location>
        <begin position="151"/>
        <end position="251"/>
    </location>
</feature>
<dbReference type="Gene3D" id="3.40.50.2300">
    <property type="match status" value="1"/>
</dbReference>
<evidence type="ECO:0000313" key="4">
    <source>
        <dbReference type="EMBL" id="MBC9812056.1"/>
    </source>
</evidence>
<keyword evidence="5" id="KW-1185">Reference proteome</keyword>
<dbReference type="EMBL" id="JACVEL010000003">
    <property type="protein sequence ID" value="MBC9812056.1"/>
    <property type="molecule type" value="Genomic_DNA"/>
</dbReference>
<protein>
    <submittedName>
        <fullName evidence="4">Response regulator</fullName>
    </submittedName>
</protein>
<dbReference type="Gene3D" id="2.40.50.1020">
    <property type="entry name" value="LytTr DNA-binding domain"/>
    <property type="match status" value="1"/>
</dbReference>
<dbReference type="SMART" id="SM00850">
    <property type="entry name" value="LytTR"/>
    <property type="match status" value="1"/>
</dbReference>
<feature type="modified residue" description="4-aspartylphosphate" evidence="1">
    <location>
        <position position="55"/>
    </location>
</feature>
<keyword evidence="1" id="KW-0597">Phosphoprotein</keyword>
<sequence>MGKINVLVVEDESIVSKDIQNSLTKLGYCVVGAAPSGEKAIELAESLQPDVILMDIMLKGQMNGIEAADHIKNEFKIPVIFLTAYADSATLSKAKITEPYGYIIKPFKEIDIHTSIEMAIYKHGKEQEVIKERDFLHSLVENKEANTTDSIFIKANSKLIKINKSNIYYIEALKDYVVIHTKDTRYTIHSTMKDIEIKMGLDEFVRVHRSFIVRLDKIASIDFPNLYLEDEKKMIPIGGSYREELSNRINMI</sequence>